<reference evidence="3 4" key="1">
    <citation type="submission" date="2024-10" db="EMBL/GenBank/DDBJ databases">
        <title>Updated reference genomes for cyclostephanoid diatoms.</title>
        <authorList>
            <person name="Roberts W.R."/>
            <person name="Alverson A.J."/>
        </authorList>
    </citation>
    <scope>NUCLEOTIDE SEQUENCE [LARGE SCALE GENOMIC DNA]</scope>
    <source>
        <strain evidence="3 4">AJA010-31</strain>
    </source>
</reference>
<proteinExistence type="predicted"/>
<feature type="domain" description="Limiting CO2-inducible protein B/C beta carbonyic anhydrase" evidence="2">
    <location>
        <begin position="67"/>
        <end position="287"/>
    </location>
</feature>
<dbReference type="InterPro" id="IPR040703">
    <property type="entry name" value="LCIB/C_CA"/>
</dbReference>
<feature type="signal peptide" evidence="1">
    <location>
        <begin position="1"/>
        <end position="17"/>
    </location>
</feature>
<evidence type="ECO:0000313" key="3">
    <source>
        <dbReference type="EMBL" id="KAL3778731.1"/>
    </source>
</evidence>
<accession>A0ABD3NV41</accession>
<dbReference type="EMBL" id="JALLPJ020000972">
    <property type="protein sequence ID" value="KAL3778731.1"/>
    <property type="molecule type" value="Genomic_DNA"/>
</dbReference>
<feature type="domain" description="Limiting CO2-inducible protein B/C beta carbonyic anhydrase" evidence="2">
    <location>
        <begin position="428"/>
        <end position="648"/>
    </location>
</feature>
<dbReference type="Pfam" id="PF18599">
    <property type="entry name" value="LCIB_C_CA"/>
    <property type="match status" value="2"/>
</dbReference>
<keyword evidence="1" id="KW-0732">Signal</keyword>
<dbReference type="PANTHER" id="PTHR38016">
    <property type="entry name" value="UNNAMED PRODUCT"/>
    <property type="match status" value="1"/>
</dbReference>
<name>A0ABD3NV41_9STRA</name>
<sequence>MKIPAAFLLLSASSTSAFAPARLTTRQVTASSALYGSAVDKVKEMFKGKPAEDAEFDKMVKSNFPGAISNKELATRVVELLEEKGFTVENTLLCTSLCADELARVLEDEFVEIYGNNFNLGGLSGFPFAGNTGWGAMSAHVPDNGFNLVIHGPHVGITKDGTIGKVERSGIALVDNCCGSAIAASNYLKGITDGGASITPKLQQFSDFQQGAVQELILPFGKRLSRAENRMRELPYALYDSQEVLVNDIVNTGKGSIKAGLAVLGGIQINTGPDTLDYFHPLRFDYFDSEGNMVDNMLPYLRDGKQSQGNEGAYFTHRRSPTMVHLRFHRHCSFLGAHNYYLRLSSPPATTMKLPIAATSFALLSTYTSAFQHSSNSAVRVSKRTFSPSTRLNILAGTETASQRVSKVVRKDENNEMDKLVKDNFPGAISNKELEEKVVKVLEGLGLTPANTLLATSLCCDELARNLEDDFNTVYGHNFNLGGLAGFPFAGNTGFGAMAGHIPDDGYCFLIHGPHVGITKDGVIGKVERSGIALVDSCCGSAIAASNYLKSITDGGMKITPKLQEFSDFQQGAVRELILPFGKRLNDADNRMKELPYALYDSQDILVRDIINTGKGGIKKGLALLSGIQINTAPDTLDYFHPLRFEFYDENGKVTEDLLPKLNG</sequence>
<dbReference type="PANTHER" id="PTHR38016:SF1">
    <property type="entry name" value="LIMITING CO2-INDUCIBLE PROTEIN B_C BETA CARBONYIC ANHYDRASE DOMAIN-CONTAINING PROTEIN"/>
    <property type="match status" value="1"/>
</dbReference>
<evidence type="ECO:0000313" key="4">
    <source>
        <dbReference type="Proteomes" id="UP001530400"/>
    </source>
</evidence>
<evidence type="ECO:0000256" key="1">
    <source>
        <dbReference type="SAM" id="SignalP"/>
    </source>
</evidence>
<gene>
    <name evidence="3" type="ORF">ACHAWO_013755</name>
</gene>
<dbReference type="Proteomes" id="UP001530400">
    <property type="component" value="Unassembled WGS sequence"/>
</dbReference>
<evidence type="ECO:0000259" key="2">
    <source>
        <dbReference type="Pfam" id="PF18599"/>
    </source>
</evidence>
<organism evidence="3 4">
    <name type="scientific">Cyclotella atomus</name>
    <dbReference type="NCBI Taxonomy" id="382360"/>
    <lineage>
        <taxon>Eukaryota</taxon>
        <taxon>Sar</taxon>
        <taxon>Stramenopiles</taxon>
        <taxon>Ochrophyta</taxon>
        <taxon>Bacillariophyta</taxon>
        <taxon>Coscinodiscophyceae</taxon>
        <taxon>Thalassiosirophycidae</taxon>
        <taxon>Stephanodiscales</taxon>
        <taxon>Stephanodiscaceae</taxon>
        <taxon>Cyclotella</taxon>
    </lineage>
</organism>
<comment type="caution">
    <text evidence="3">The sequence shown here is derived from an EMBL/GenBank/DDBJ whole genome shotgun (WGS) entry which is preliminary data.</text>
</comment>
<keyword evidence="4" id="KW-1185">Reference proteome</keyword>
<protein>
    <recommendedName>
        <fullName evidence="2">Limiting CO2-inducible protein B/C beta carbonyic anhydrase domain-containing protein</fullName>
    </recommendedName>
</protein>
<dbReference type="AlphaFoldDB" id="A0ABD3NV41"/>
<feature type="chain" id="PRO_5044751328" description="Limiting CO2-inducible protein B/C beta carbonyic anhydrase domain-containing protein" evidence="1">
    <location>
        <begin position="18"/>
        <end position="664"/>
    </location>
</feature>